<keyword evidence="3" id="KW-1185">Reference proteome</keyword>
<organism evidence="1 3">
    <name type="scientific">Mannheimia pernigra</name>
    <dbReference type="NCBI Taxonomy" id="111844"/>
    <lineage>
        <taxon>Bacteria</taxon>
        <taxon>Pseudomonadati</taxon>
        <taxon>Pseudomonadota</taxon>
        <taxon>Gammaproteobacteria</taxon>
        <taxon>Pasteurellales</taxon>
        <taxon>Pasteurellaceae</taxon>
        <taxon>Mannheimia</taxon>
    </lineage>
</organism>
<evidence type="ECO:0000313" key="1">
    <source>
        <dbReference type="EMBL" id="QLB40851.1"/>
    </source>
</evidence>
<dbReference type="Proteomes" id="UP000509784">
    <property type="component" value="Chromosome"/>
</dbReference>
<dbReference type="RefSeq" id="WP_176808612.1">
    <property type="nucleotide sequence ID" value="NZ_CP055302.1"/>
</dbReference>
<reference evidence="3 4" key="1">
    <citation type="submission" date="2020-06" db="EMBL/GenBank/DDBJ databases">
        <title>Mannheimia pernigra sp. nov. isolated from bovine respiratory tract.</title>
        <authorList>
            <person name="Kuhnert P."/>
            <person name="Akarsu-Egger H."/>
        </authorList>
    </citation>
    <scope>NUCLEOTIDE SEQUENCE [LARGE SCALE GENOMIC DNA]</scope>
    <source>
        <strain evidence="2 4">17CN0883</strain>
        <strain evidence="1 3">BNO311</strain>
    </source>
</reference>
<evidence type="ECO:0000313" key="4">
    <source>
        <dbReference type="Proteomes" id="UP000509784"/>
    </source>
</evidence>
<accession>A0A7H8UQA6</accession>
<dbReference type="AlphaFoldDB" id="A0A7H8UQA6"/>
<proteinExistence type="predicted"/>
<accession>A0A7H8UW08</accession>
<gene>
    <name evidence="1" type="ORF">HV559_08210</name>
    <name evidence="2" type="ORF">HV560_08150</name>
</gene>
<dbReference type="EMBL" id="CP055305">
    <property type="protein sequence ID" value="QLB42789.1"/>
    <property type="molecule type" value="Genomic_DNA"/>
</dbReference>
<protein>
    <submittedName>
        <fullName evidence="1">Uncharacterized protein</fullName>
    </submittedName>
</protein>
<evidence type="ECO:0000313" key="3">
    <source>
        <dbReference type="Proteomes" id="UP000509660"/>
    </source>
</evidence>
<dbReference type="KEGG" id="mpeg:HV560_08150"/>
<dbReference type="EMBL" id="CP055306">
    <property type="protein sequence ID" value="QLB40851.1"/>
    <property type="molecule type" value="Genomic_DNA"/>
</dbReference>
<dbReference type="Proteomes" id="UP000509660">
    <property type="component" value="Chromosome"/>
</dbReference>
<name>A0A7H8UQA6_9PAST</name>
<evidence type="ECO:0000313" key="2">
    <source>
        <dbReference type="EMBL" id="QLB42789.1"/>
    </source>
</evidence>
<sequence>MTIQSTLASHLNHLQSVAERDLTQYQPFDAAECAKYNENLTACVTQEGS</sequence>